<gene>
    <name evidence="2" type="ORF">HMPREF3187_00872</name>
</gene>
<dbReference type="OrthoDB" id="2513075at2"/>
<dbReference type="KEGG" id="acg:AWM71_00640"/>
<comment type="caution">
    <text evidence="2">The sequence shown here is derived from an EMBL/GenBank/DDBJ whole genome shotgun (WGS) entry which is preliminary data.</text>
</comment>
<accession>A0A109RC15</accession>
<dbReference type="STRING" id="87541.AWM71_00640"/>
<dbReference type="AlphaFoldDB" id="A0A109RC15"/>
<evidence type="ECO:0000313" key="3">
    <source>
        <dbReference type="Proteomes" id="UP000070422"/>
    </source>
</evidence>
<dbReference type="InterPro" id="IPR036514">
    <property type="entry name" value="SGNH_hydro_sf"/>
</dbReference>
<protein>
    <recommendedName>
        <fullName evidence="1">SGNH hydrolase-type esterase domain-containing protein</fullName>
    </recommendedName>
</protein>
<reference evidence="2 3" key="1">
    <citation type="submission" date="2016-01" db="EMBL/GenBank/DDBJ databases">
        <authorList>
            <person name="Oliw E.H."/>
        </authorList>
    </citation>
    <scope>NUCLEOTIDE SEQUENCE [LARGE SCALE GENOMIC DNA]</scope>
    <source>
        <strain evidence="2 3">KA00635</strain>
    </source>
</reference>
<dbReference type="Proteomes" id="UP000070422">
    <property type="component" value="Unassembled WGS sequence"/>
</dbReference>
<name>A0A109RC15_9LACT</name>
<sequence length="149" mass="16791">MKVLFYGHSVLANYPLTHLGPYEIDNVAQCGATAEGRLKKSYDKIILMFGMNELAQGLGQANPTYWMDKTLSSLTSYYAPSQILLALVMKNLEEEPSVDNHLIEGLNRSLRSLGKQYQVPIFDWQSFYNERGYVRPELTLEGIHLSSAG</sequence>
<dbReference type="PATRIC" id="fig|87541.4.peg.864"/>
<dbReference type="Gene3D" id="3.40.50.1110">
    <property type="entry name" value="SGNH hydrolase"/>
    <property type="match status" value="1"/>
</dbReference>
<evidence type="ECO:0000259" key="1">
    <source>
        <dbReference type="Pfam" id="PF13472"/>
    </source>
</evidence>
<dbReference type="SUPFAM" id="SSF52266">
    <property type="entry name" value="SGNH hydrolase"/>
    <property type="match status" value="1"/>
</dbReference>
<organism evidence="2 3">
    <name type="scientific">Aerococcus christensenii</name>
    <dbReference type="NCBI Taxonomy" id="87541"/>
    <lineage>
        <taxon>Bacteria</taxon>
        <taxon>Bacillati</taxon>
        <taxon>Bacillota</taxon>
        <taxon>Bacilli</taxon>
        <taxon>Lactobacillales</taxon>
        <taxon>Aerococcaceae</taxon>
        <taxon>Aerococcus</taxon>
    </lineage>
</organism>
<dbReference type="EMBL" id="LSCQ01000043">
    <property type="protein sequence ID" value="KXB36363.1"/>
    <property type="molecule type" value="Genomic_DNA"/>
</dbReference>
<dbReference type="InterPro" id="IPR013830">
    <property type="entry name" value="SGNH_hydro"/>
</dbReference>
<feature type="domain" description="SGNH hydrolase-type esterase" evidence="1">
    <location>
        <begin position="20"/>
        <end position="149"/>
    </location>
</feature>
<proteinExistence type="predicted"/>
<dbReference type="RefSeq" id="WP_060776200.1">
    <property type="nucleotide sequence ID" value="NZ_CP014159.1"/>
</dbReference>
<evidence type="ECO:0000313" key="2">
    <source>
        <dbReference type="EMBL" id="KXB36363.1"/>
    </source>
</evidence>
<dbReference type="Pfam" id="PF13472">
    <property type="entry name" value="Lipase_GDSL_2"/>
    <property type="match status" value="1"/>
</dbReference>